<feature type="compositionally biased region" description="Basic and acidic residues" evidence="1">
    <location>
        <begin position="313"/>
        <end position="322"/>
    </location>
</feature>
<proteinExistence type="predicted"/>
<evidence type="ECO:0000313" key="3">
    <source>
        <dbReference type="EMBL" id="CAI7997028.1"/>
    </source>
</evidence>
<feature type="compositionally biased region" description="Basic and acidic residues" evidence="1">
    <location>
        <begin position="348"/>
        <end position="360"/>
    </location>
</feature>
<name>A0AA35QZ40_GEOBA</name>
<organism evidence="3 4">
    <name type="scientific">Geodia barretti</name>
    <name type="common">Barrett's horny sponge</name>
    <dbReference type="NCBI Taxonomy" id="519541"/>
    <lineage>
        <taxon>Eukaryota</taxon>
        <taxon>Metazoa</taxon>
        <taxon>Porifera</taxon>
        <taxon>Demospongiae</taxon>
        <taxon>Heteroscleromorpha</taxon>
        <taxon>Tetractinellida</taxon>
        <taxon>Astrophorina</taxon>
        <taxon>Geodiidae</taxon>
        <taxon>Geodia</taxon>
    </lineage>
</organism>
<protein>
    <submittedName>
        <fullName evidence="3">Uncharacterized secreted protein ARB_06907</fullName>
    </submittedName>
</protein>
<evidence type="ECO:0000259" key="2">
    <source>
        <dbReference type="Pfam" id="PF07510"/>
    </source>
</evidence>
<dbReference type="EMBL" id="CASHTH010000292">
    <property type="protein sequence ID" value="CAI7997028.1"/>
    <property type="molecule type" value="Genomic_DNA"/>
</dbReference>
<keyword evidence="4" id="KW-1185">Reference proteome</keyword>
<feature type="domain" description="GmrSD restriction endonucleases C-terminal" evidence="2">
    <location>
        <begin position="147"/>
        <end position="281"/>
    </location>
</feature>
<dbReference type="PANTHER" id="PTHR24094:SF15">
    <property type="entry name" value="AMP-DEPENDENT SYNTHETASE_LIGASE DOMAIN-CONTAINING PROTEIN-RELATED"/>
    <property type="match status" value="1"/>
</dbReference>
<accession>A0AA35QZ40</accession>
<sequence>MNGVGRVIVGSGNTRIGRSYTPGESLSLKRFLKSINLLSTPFSRAIVLPLLVSLLAIAGIGCDATEELISPSTPTRDSPIAPATVTPPPAVTEISSDATPSPFANTPTAVGLVLPISIAPVASNLPEYDRSSWRHWTDEDSDCQNARQEVLIAESTVAVTYQTDERCRVATGEWVGPYSGDPVDHPGDLDVDHMVPLGNAHRSGASSWDKERKREFANYLGYENHLIATTSSANRSKGANGPEEWRPPLKDYWCVYAIDWVSIKNQWGLTVTEAEYVALSEMLATCETTVLLQPSKGTPPPPSTPTVPPSIPRDLRYDPFGPDRDCGEFDTYSEALAFFLAAGGPEADPHRLDLNDDGRPCETLPGGPSASETSSPPEQAATMLNGSNPTMAPDETGCSETGESQAIGNIGTVSQLSSRTASDCIPAPPPASPIQQRVPDSLVSTPTPASTLLLTPPVATPAGPTPEPTVSPHQPEPQVNCSDFSDWPSAQVFFESQGGPSTDPYNLDSNRDGVACSSLTGAP</sequence>
<reference evidence="3" key="1">
    <citation type="submission" date="2023-03" db="EMBL/GenBank/DDBJ databases">
        <authorList>
            <person name="Steffen K."/>
            <person name="Cardenas P."/>
        </authorList>
    </citation>
    <scope>NUCLEOTIDE SEQUENCE</scope>
</reference>
<gene>
    <name evidence="3" type="ORF">GBAR_LOCUS2031</name>
</gene>
<dbReference type="InterPro" id="IPR011089">
    <property type="entry name" value="GmrSD_C"/>
</dbReference>
<dbReference type="PANTHER" id="PTHR24094">
    <property type="entry name" value="SECRETED PROTEIN"/>
    <property type="match status" value="1"/>
</dbReference>
<feature type="compositionally biased region" description="Polar residues" evidence="1">
    <location>
        <begin position="398"/>
        <end position="421"/>
    </location>
</feature>
<feature type="compositionally biased region" description="Low complexity" evidence="1">
    <location>
        <begin position="433"/>
        <end position="462"/>
    </location>
</feature>
<dbReference type="AlphaFoldDB" id="A0AA35QZ40"/>
<dbReference type="Pfam" id="PF07510">
    <property type="entry name" value="GmrSD_C"/>
    <property type="match status" value="1"/>
</dbReference>
<comment type="caution">
    <text evidence="3">The sequence shown here is derived from an EMBL/GenBank/DDBJ whole genome shotgun (WGS) entry which is preliminary data.</text>
</comment>
<feature type="region of interest" description="Disordered" evidence="1">
    <location>
        <begin position="348"/>
        <end position="523"/>
    </location>
</feature>
<feature type="compositionally biased region" description="Pro residues" evidence="1">
    <location>
        <begin position="297"/>
        <end position="311"/>
    </location>
</feature>
<dbReference type="Proteomes" id="UP001174909">
    <property type="component" value="Unassembled WGS sequence"/>
</dbReference>
<evidence type="ECO:0000256" key="1">
    <source>
        <dbReference type="SAM" id="MobiDB-lite"/>
    </source>
</evidence>
<feature type="compositionally biased region" description="Polar residues" evidence="1">
    <location>
        <begin position="498"/>
        <end position="508"/>
    </location>
</feature>
<feature type="compositionally biased region" description="Polar residues" evidence="1">
    <location>
        <begin position="370"/>
        <end position="390"/>
    </location>
</feature>
<evidence type="ECO:0000313" key="4">
    <source>
        <dbReference type="Proteomes" id="UP001174909"/>
    </source>
</evidence>
<feature type="region of interest" description="Disordered" evidence="1">
    <location>
        <begin position="69"/>
        <end position="100"/>
    </location>
</feature>
<feature type="region of interest" description="Disordered" evidence="1">
    <location>
        <begin position="292"/>
        <end position="322"/>
    </location>
</feature>